<reference evidence="4 5" key="1">
    <citation type="submission" date="2020-01" db="EMBL/GenBank/DDBJ databases">
        <title>Insect and environment-associated Actinomycetes.</title>
        <authorList>
            <person name="Currrie C."/>
            <person name="Chevrette M."/>
            <person name="Carlson C."/>
            <person name="Stubbendieck R."/>
            <person name="Wendt-Pienkowski E."/>
        </authorList>
    </citation>
    <scope>NUCLEOTIDE SEQUENCE [LARGE SCALE GENOMIC DNA]</scope>
    <source>
        <strain evidence="4 5">SID7754</strain>
    </source>
</reference>
<sequence length="655" mass="70027">MTPQPRSVLHVVAHQDDDLYFMNPDLLRSLENGDQVTTVVLTAGEGDGVNIDTGDARRAGAVPDLTGYSTARGCGLRSAYALMVTGDRDRPWHRHAVRLAPGFVAERFVLDGADRVSLYFLQLLQGTPTDDGSRARVAGLWDGRLSAQPTLPVHGGTAGDTQPVGREDVITALTTLLDHHRPTAVRTLDPDPEHDGGKDGFVCSDHEDHAVTAEFTLAALERYREAGHSPVVEHYRAYANRFWGGNLDAAALTEKGAYLAAYAGIGAPDICPQGTCERCGDRQLGTDPYRSTHMRSTAYRYSPATDWLRLGPGGRLNAFAVLGGRLAFWTETAPATGRWAGPYVLGEGWVAPTLAVGGTPGGPAEVVALRRSLSAEQGTVVDVVHTVQHADGSGFNGWRSLGNPDETHPDQRRQREVGVPSAVVDQDGRLYVFVRDFAQGVSVRRRETDGAWTPWQSLGGRFLQDAGTALVTGRGTVELYVPGKHKVWRWFQSEPGGAFQLDETLSTGRPATGGVTAVDSGEGRTCLYFREAGTQQVMAYRQHADGSWPGAGAGLGGHGGTGAVAALWVAERGAREACLAHRGSTGRLVLSLPDRDREVTGTHWNESGQMFAHAPALARDASGAVVVAVVGTDGRLHVRRQLSPEPGSPMGPWLG</sequence>
<dbReference type="GO" id="GO:0016137">
    <property type="term" value="P:glycoside metabolic process"/>
    <property type="evidence" value="ECO:0007669"/>
    <property type="project" value="UniProtKB-ARBA"/>
</dbReference>
<dbReference type="InterPro" id="IPR058502">
    <property type="entry name" value="PLL-like_beta-prop"/>
</dbReference>
<evidence type="ECO:0000313" key="5">
    <source>
        <dbReference type="Proteomes" id="UP000470520"/>
    </source>
</evidence>
<dbReference type="InterPro" id="IPR024078">
    <property type="entry name" value="LmbE-like_dom_sf"/>
</dbReference>
<dbReference type="SUPFAM" id="SSF102588">
    <property type="entry name" value="LmbE-like"/>
    <property type="match status" value="1"/>
</dbReference>
<protein>
    <recommendedName>
        <fullName evidence="3">PLL-like beta propeller domain-containing protein</fullName>
    </recommendedName>
</protein>
<dbReference type="PANTHER" id="PTHR12993:SF26">
    <property type="entry name" value="1D-MYO-INOSITOL 2-ACETAMIDO-2-DEOXY-ALPHA-D-GLUCOPYRANOSIDE DEACETYLASE"/>
    <property type="match status" value="1"/>
</dbReference>
<keyword evidence="1" id="KW-0862">Zinc</keyword>
<feature type="domain" description="PLL-like beta propeller" evidence="3">
    <location>
        <begin position="314"/>
        <end position="643"/>
    </location>
</feature>
<comment type="caution">
    <text evidence="4">The sequence shown here is derived from an EMBL/GenBank/DDBJ whole genome shotgun (WGS) entry which is preliminary data.</text>
</comment>
<accession>A0A7K3QSI0</accession>
<proteinExistence type="predicted"/>
<evidence type="ECO:0000259" key="3">
    <source>
        <dbReference type="Pfam" id="PF26607"/>
    </source>
</evidence>
<dbReference type="Pfam" id="PF26607">
    <property type="entry name" value="DUF8189"/>
    <property type="match status" value="1"/>
</dbReference>
<feature type="region of interest" description="Disordered" evidence="2">
    <location>
        <begin position="394"/>
        <end position="419"/>
    </location>
</feature>
<evidence type="ECO:0000256" key="2">
    <source>
        <dbReference type="SAM" id="MobiDB-lite"/>
    </source>
</evidence>
<name>A0A7K3QSI0_9ACTN</name>
<dbReference type="RefSeq" id="WP_164188606.1">
    <property type="nucleotide sequence ID" value="NZ_JAAGMR010000166.1"/>
</dbReference>
<dbReference type="GO" id="GO:0016811">
    <property type="term" value="F:hydrolase activity, acting on carbon-nitrogen (but not peptide) bonds, in linear amides"/>
    <property type="evidence" value="ECO:0007669"/>
    <property type="project" value="TreeGrafter"/>
</dbReference>
<evidence type="ECO:0000313" key="4">
    <source>
        <dbReference type="EMBL" id="NEB92785.1"/>
    </source>
</evidence>
<organism evidence="4 5">
    <name type="scientific">Streptomyces bauhiniae</name>
    <dbReference type="NCBI Taxonomy" id="2340725"/>
    <lineage>
        <taxon>Bacteria</taxon>
        <taxon>Bacillati</taxon>
        <taxon>Actinomycetota</taxon>
        <taxon>Actinomycetes</taxon>
        <taxon>Kitasatosporales</taxon>
        <taxon>Streptomycetaceae</taxon>
        <taxon>Streptomyces</taxon>
    </lineage>
</organism>
<dbReference type="SUPFAM" id="SSF89372">
    <property type="entry name" value="Fucose-specific lectin"/>
    <property type="match status" value="1"/>
</dbReference>
<dbReference type="Gene3D" id="3.40.50.10320">
    <property type="entry name" value="LmbE-like"/>
    <property type="match status" value="1"/>
</dbReference>
<evidence type="ECO:0000256" key="1">
    <source>
        <dbReference type="ARBA" id="ARBA00022833"/>
    </source>
</evidence>
<dbReference type="EMBL" id="JAAGMR010000166">
    <property type="protein sequence ID" value="NEB92785.1"/>
    <property type="molecule type" value="Genomic_DNA"/>
</dbReference>
<feature type="compositionally biased region" description="Basic and acidic residues" evidence="2">
    <location>
        <begin position="405"/>
        <end position="416"/>
    </location>
</feature>
<dbReference type="InterPro" id="IPR003737">
    <property type="entry name" value="GlcNAc_PI_deacetylase-related"/>
</dbReference>
<dbReference type="Proteomes" id="UP000470520">
    <property type="component" value="Unassembled WGS sequence"/>
</dbReference>
<dbReference type="AlphaFoldDB" id="A0A7K3QSI0"/>
<dbReference type="PANTHER" id="PTHR12993">
    <property type="entry name" value="N-ACETYLGLUCOSAMINYL-PHOSPHATIDYLINOSITOL DE-N-ACETYLASE-RELATED"/>
    <property type="match status" value="1"/>
</dbReference>
<gene>
    <name evidence="4" type="ORF">G3I21_13965</name>
</gene>